<keyword evidence="1" id="KW-1133">Transmembrane helix</keyword>
<keyword evidence="1" id="KW-0472">Membrane</keyword>
<feature type="transmembrane region" description="Helical" evidence="1">
    <location>
        <begin position="44"/>
        <end position="65"/>
    </location>
</feature>
<protein>
    <submittedName>
        <fullName evidence="2">Uncharacterized protein</fullName>
    </submittedName>
</protein>
<feature type="transmembrane region" description="Helical" evidence="1">
    <location>
        <begin position="71"/>
        <end position="92"/>
    </location>
</feature>
<keyword evidence="3" id="KW-1185">Reference proteome</keyword>
<organism evidence="2 3">
    <name type="scientific">Peptococcus simiae</name>
    <dbReference type="NCBI Taxonomy" id="1643805"/>
    <lineage>
        <taxon>Bacteria</taxon>
        <taxon>Bacillati</taxon>
        <taxon>Bacillota</taxon>
        <taxon>Clostridia</taxon>
        <taxon>Eubacteriales</taxon>
        <taxon>Peptococcaceae</taxon>
        <taxon>Peptococcus</taxon>
    </lineage>
</organism>
<evidence type="ECO:0000313" key="2">
    <source>
        <dbReference type="EMBL" id="MFM9413515.1"/>
    </source>
</evidence>
<evidence type="ECO:0000313" key="3">
    <source>
        <dbReference type="Proteomes" id="UP001631949"/>
    </source>
</evidence>
<name>A0ABW9GY13_9FIRM</name>
<comment type="caution">
    <text evidence="2">The sequence shown here is derived from an EMBL/GenBank/DDBJ whole genome shotgun (WGS) entry which is preliminary data.</text>
</comment>
<dbReference type="RefSeq" id="WP_408977134.1">
    <property type="nucleotide sequence ID" value="NZ_JBJUVG010000004.1"/>
</dbReference>
<dbReference type="EMBL" id="JBJUVG010000004">
    <property type="protein sequence ID" value="MFM9413515.1"/>
    <property type="molecule type" value="Genomic_DNA"/>
</dbReference>
<gene>
    <name evidence="2" type="ORF">ACKQTC_03950</name>
</gene>
<proteinExistence type="predicted"/>
<keyword evidence="1" id="KW-0812">Transmembrane</keyword>
<feature type="transmembrane region" description="Helical" evidence="1">
    <location>
        <begin position="99"/>
        <end position="124"/>
    </location>
</feature>
<reference evidence="2 3" key="1">
    <citation type="journal article" date="2016" name="Int. J. Syst. Evol. Microbiol.">
        <title>Peptococcus simiae sp. nov., isolated from rhesus macaque faeces and emended description of the genus Peptococcus.</title>
        <authorList>
            <person name="Shkoporov A.N."/>
            <person name="Efimov B.A."/>
            <person name="Kondova I."/>
            <person name="Ouwerling B."/>
            <person name="Chaplin A.V."/>
            <person name="Shcherbakova V.A."/>
            <person name="Langermans J.A.M."/>
        </authorList>
    </citation>
    <scope>NUCLEOTIDE SEQUENCE [LARGE SCALE GENOMIC DNA]</scope>
    <source>
        <strain evidence="2 3">M108</strain>
    </source>
</reference>
<evidence type="ECO:0000256" key="1">
    <source>
        <dbReference type="SAM" id="Phobius"/>
    </source>
</evidence>
<sequence>MENRLPGSTGRQLGLELLFLLLFCIWSGAYFYQQMTGIAIFYEMTDFITFMLMAGVYGFFSLFLLDFARTWLYYPWGAINFCLLAFAVYRLVAMLDQGLFCLVLNVVLVLVPAVLFGIMCFHLSRRERLAAKVYLS</sequence>
<accession>A0ABW9GY13</accession>
<dbReference type="Proteomes" id="UP001631949">
    <property type="component" value="Unassembled WGS sequence"/>
</dbReference>
<feature type="transmembrane region" description="Helical" evidence="1">
    <location>
        <begin position="12"/>
        <end position="32"/>
    </location>
</feature>